<keyword evidence="1" id="KW-0472">Membrane</keyword>
<feature type="transmembrane region" description="Helical" evidence="1">
    <location>
        <begin position="14"/>
        <end position="32"/>
    </location>
</feature>
<dbReference type="AlphaFoldDB" id="A0A6A6TF80"/>
<evidence type="ECO:0000256" key="1">
    <source>
        <dbReference type="SAM" id="Phobius"/>
    </source>
</evidence>
<evidence type="ECO:0000313" key="2">
    <source>
        <dbReference type="EMBL" id="KAF2658659.1"/>
    </source>
</evidence>
<gene>
    <name evidence="2" type="ORF">K491DRAFT_689961</name>
</gene>
<sequence length="63" mass="6786">MRQPTQSPLSPGDIVGIVISVFFVVSLSVALLRWGIHRRSKRQAAAVLEGSQSNQKAPGETNV</sequence>
<dbReference type="Proteomes" id="UP000799324">
    <property type="component" value="Unassembled WGS sequence"/>
</dbReference>
<protein>
    <submittedName>
        <fullName evidence="2">Uncharacterized protein</fullName>
    </submittedName>
</protein>
<dbReference type="EMBL" id="MU004313">
    <property type="protein sequence ID" value="KAF2658659.1"/>
    <property type="molecule type" value="Genomic_DNA"/>
</dbReference>
<keyword evidence="1" id="KW-1133">Transmembrane helix</keyword>
<reference evidence="2" key="1">
    <citation type="journal article" date="2020" name="Stud. Mycol.">
        <title>101 Dothideomycetes genomes: a test case for predicting lifestyles and emergence of pathogens.</title>
        <authorList>
            <person name="Haridas S."/>
            <person name="Albert R."/>
            <person name="Binder M."/>
            <person name="Bloem J."/>
            <person name="Labutti K."/>
            <person name="Salamov A."/>
            <person name="Andreopoulos B."/>
            <person name="Baker S."/>
            <person name="Barry K."/>
            <person name="Bills G."/>
            <person name="Bluhm B."/>
            <person name="Cannon C."/>
            <person name="Castanera R."/>
            <person name="Culley D."/>
            <person name="Daum C."/>
            <person name="Ezra D."/>
            <person name="Gonzalez J."/>
            <person name="Henrissat B."/>
            <person name="Kuo A."/>
            <person name="Liang C."/>
            <person name="Lipzen A."/>
            <person name="Lutzoni F."/>
            <person name="Magnuson J."/>
            <person name="Mondo S."/>
            <person name="Nolan M."/>
            <person name="Ohm R."/>
            <person name="Pangilinan J."/>
            <person name="Park H.-J."/>
            <person name="Ramirez L."/>
            <person name="Alfaro M."/>
            <person name="Sun H."/>
            <person name="Tritt A."/>
            <person name="Yoshinaga Y."/>
            <person name="Zwiers L.-H."/>
            <person name="Turgeon B."/>
            <person name="Goodwin S."/>
            <person name="Spatafora J."/>
            <person name="Crous P."/>
            <person name="Grigoriev I."/>
        </authorList>
    </citation>
    <scope>NUCLEOTIDE SEQUENCE</scope>
    <source>
        <strain evidence="2">CBS 122681</strain>
    </source>
</reference>
<keyword evidence="3" id="KW-1185">Reference proteome</keyword>
<accession>A0A6A6TF80</accession>
<evidence type="ECO:0000313" key="3">
    <source>
        <dbReference type="Proteomes" id="UP000799324"/>
    </source>
</evidence>
<keyword evidence="1" id="KW-0812">Transmembrane</keyword>
<organism evidence="2 3">
    <name type="scientific">Lophiostoma macrostomum CBS 122681</name>
    <dbReference type="NCBI Taxonomy" id="1314788"/>
    <lineage>
        <taxon>Eukaryota</taxon>
        <taxon>Fungi</taxon>
        <taxon>Dikarya</taxon>
        <taxon>Ascomycota</taxon>
        <taxon>Pezizomycotina</taxon>
        <taxon>Dothideomycetes</taxon>
        <taxon>Pleosporomycetidae</taxon>
        <taxon>Pleosporales</taxon>
        <taxon>Lophiostomataceae</taxon>
        <taxon>Lophiostoma</taxon>
    </lineage>
</organism>
<proteinExistence type="predicted"/>
<name>A0A6A6TF80_9PLEO</name>